<feature type="compositionally biased region" description="Acidic residues" evidence="4">
    <location>
        <begin position="56"/>
        <end position="134"/>
    </location>
</feature>
<feature type="region of interest" description="Disordered" evidence="4">
    <location>
        <begin position="693"/>
        <end position="811"/>
    </location>
</feature>
<reference evidence="5" key="1">
    <citation type="submission" date="2018-08" db="EMBL/GenBank/DDBJ databases">
        <authorList>
            <person name="Cornetti L."/>
        </authorList>
    </citation>
    <scope>NUCLEOTIDE SEQUENCE</scope>
    <source>
        <strain evidence="5">CH-H-2</strain>
    </source>
</reference>
<dbReference type="InterPro" id="IPR005343">
    <property type="entry name" value="Noc2"/>
</dbReference>
<protein>
    <submittedName>
        <fullName evidence="5">EOG090X02MG</fullName>
    </submittedName>
</protein>
<keyword evidence="3" id="KW-0539">Nucleus</keyword>
<dbReference type="GO" id="GO:0003714">
    <property type="term" value="F:transcription corepressor activity"/>
    <property type="evidence" value="ECO:0007669"/>
    <property type="project" value="TreeGrafter"/>
</dbReference>
<feature type="compositionally biased region" description="Basic and acidic residues" evidence="4">
    <location>
        <begin position="741"/>
        <end position="769"/>
    </location>
</feature>
<proteinExistence type="evidence at transcript level"/>
<dbReference type="GO" id="GO:0005730">
    <property type="term" value="C:nucleolus"/>
    <property type="evidence" value="ECO:0007669"/>
    <property type="project" value="TreeGrafter"/>
</dbReference>
<comment type="similarity">
    <text evidence="2">Belongs to the NOC2 family.</text>
</comment>
<dbReference type="GO" id="GO:0030691">
    <property type="term" value="C:Noc2p-Noc3p complex"/>
    <property type="evidence" value="ECO:0007669"/>
    <property type="project" value="TreeGrafter"/>
</dbReference>
<feature type="compositionally biased region" description="Polar residues" evidence="4">
    <location>
        <begin position="1"/>
        <end position="10"/>
    </location>
</feature>
<evidence type="ECO:0000256" key="1">
    <source>
        <dbReference type="ARBA" id="ARBA00004123"/>
    </source>
</evidence>
<feature type="compositionally biased region" description="Polar residues" evidence="4">
    <location>
        <begin position="23"/>
        <end position="32"/>
    </location>
</feature>
<dbReference type="InterPro" id="IPR016024">
    <property type="entry name" value="ARM-type_fold"/>
</dbReference>
<feature type="compositionally biased region" description="Acidic residues" evidence="4">
    <location>
        <begin position="789"/>
        <end position="799"/>
    </location>
</feature>
<organism evidence="5">
    <name type="scientific">Megafenestra aurita</name>
    <dbReference type="NCBI Taxonomy" id="2291010"/>
    <lineage>
        <taxon>Eukaryota</taxon>
        <taxon>Metazoa</taxon>
        <taxon>Ecdysozoa</taxon>
        <taxon>Arthropoda</taxon>
        <taxon>Crustacea</taxon>
        <taxon>Branchiopoda</taxon>
        <taxon>Diplostraca</taxon>
        <taxon>Cladocera</taxon>
        <taxon>Anomopoda</taxon>
        <taxon>Daphniidae</taxon>
        <taxon>Megafenestra</taxon>
    </lineage>
</organism>
<dbReference type="GO" id="GO:0005654">
    <property type="term" value="C:nucleoplasm"/>
    <property type="evidence" value="ECO:0007669"/>
    <property type="project" value="TreeGrafter"/>
</dbReference>
<feature type="compositionally biased region" description="Basic and acidic residues" evidence="4">
    <location>
        <begin position="693"/>
        <end position="702"/>
    </location>
</feature>
<gene>
    <name evidence="5" type="primary">EOG090X02MG</name>
</gene>
<dbReference type="EMBL" id="LR022657">
    <property type="protein sequence ID" value="SVE92276.1"/>
    <property type="molecule type" value="mRNA"/>
</dbReference>
<sequence>MKKQISNLRQVNGKPKNVPFKKTATSKVPQTNGKKKTVDKKWAKLSLDEFINSSASEDDSSSVENNSVEDENNSDADISDGSGEDEELLDDEEDDMEEGETDEDEGDDEDDGDDEDEGDDEDNEEVSEDDEDDEAAVKKHKKTLEKLKNTDPEFYQFLSENDRELLEFGSSESEDDEKGELDHEGPKPEGAEMGSDESDFEDKESTAKRQGNSITQAMVDNWQQKLQDPKCVKTIVDVVSAFRSAVHSVTEEKEGVTRFVVQGSVAFNAVVRLCIVDLIPAIKRFLNVSPDEKFNLEKCKSWVKIRLQVKAYLADVIRLLATLTESSLLSVLLKHIHQLVPFYAAFPKLSRVLCKRLVTIWSSAEDTIRVLAFLSILRLARTLSSQLLEPIIKGMYLSYARNCKFTSPSTWPVINFMRRSLVELMALQEALTYKHAFLYIRQLAIHLRNAIASKKKDSIAIVYNWQFVHCLRLWSALLGALPDSQLLKPLVYPLVQIAIGTINLVSTGKYYPLRFHIVNILNQLSADTGIYIPVVPFLLEILHHHKFDKKPSKVSMKPLDLSCVLRVSLSQMGESGYRDALVDLLYDNLLDTLQCQSHSASFPEIALPVILRLKEFIKKCSITNYSKKMKQLMEKIQESVQFIEKQRSQVNFDLADTRAVLALENQMKQAGTPLTNYHASWKKMREREIAIKIGKENDKESSEQVPSRAALMSKEDESDDNGEFDEIFPSDLSDDEGDQDSLLKEERGKKKTKEDEGVKKITKKVQMEKSKKKPKTAAAAKQDDKMSDGEDDIADEVIDFDMSGGSEDEAT</sequence>
<dbReference type="GO" id="GO:0042393">
    <property type="term" value="F:histone binding"/>
    <property type="evidence" value="ECO:0007669"/>
    <property type="project" value="TreeGrafter"/>
</dbReference>
<feature type="region of interest" description="Disordered" evidence="4">
    <location>
        <begin position="1"/>
        <end position="155"/>
    </location>
</feature>
<feature type="region of interest" description="Disordered" evidence="4">
    <location>
        <begin position="169"/>
        <end position="211"/>
    </location>
</feature>
<dbReference type="PANTHER" id="PTHR12687:SF4">
    <property type="entry name" value="NUCLEOLAR COMPLEX PROTEIN 2 HOMOLOG"/>
    <property type="match status" value="1"/>
</dbReference>
<evidence type="ECO:0000256" key="2">
    <source>
        <dbReference type="ARBA" id="ARBA00005907"/>
    </source>
</evidence>
<evidence type="ECO:0000256" key="3">
    <source>
        <dbReference type="ARBA" id="ARBA00023242"/>
    </source>
</evidence>
<dbReference type="SUPFAM" id="SSF48371">
    <property type="entry name" value="ARM repeat"/>
    <property type="match status" value="1"/>
</dbReference>
<evidence type="ECO:0000313" key="5">
    <source>
        <dbReference type="EMBL" id="SVE92276.1"/>
    </source>
</evidence>
<dbReference type="GO" id="GO:0042273">
    <property type="term" value="P:ribosomal large subunit biogenesis"/>
    <property type="evidence" value="ECO:0007669"/>
    <property type="project" value="TreeGrafter"/>
</dbReference>
<name>A0A4Y7NI60_9CRUS</name>
<dbReference type="AlphaFoldDB" id="A0A4Y7NI60"/>
<dbReference type="Pfam" id="PF03715">
    <property type="entry name" value="Noc2"/>
    <property type="match status" value="1"/>
</dbReference>
<comment type="subcellular location">
    <subcellularLocation>
        <location evidence="1">Nucleus</location>
    </subcellularLocation>
</comment>
<accession>A0A4Y7NI60</accession>
<dbReference type="GO" id="GO:0030690">
    <property type="term" value="C:Noc1p-Noc2p complex"/>
    <property type="evidence" value="ECO:0007669"/>
    <property type="project" value="TreeGrafter"/>
</dbReference>
<feature type="compositionally biased region" description="Acidic residues" evidence="4">
    <location>
        <begin position="716"/>
        <end position="739"/>
    </location>
</feature>
<feature type="compositionally biased region" description="Basic and acidic residues" evidence="4">
    <location>
        <begin position="180"/>
        <end position="190"/>
    </location>
</feature>
<evidence type="ECO:0000256" key="4">
    <source>
        <dbReference type="SAM" id="MobiDB-lite"/>
    </source>
</evidence>
<dbReference type="PANTHER" id="PTHR12687">
    <property type="entry name" value="NUCLEOLAR COMPLEX 2 AND RAD4-RELATED"/>
    <property type="match status" value="1"/>
</dbReference>
<dbReference type="GO" id="GO:0000122">
    <property type="term" value="P:negative regulation of transcription by RNA polymerase II"/>
    <property type="evidence" value="ECO:0007669"/>
    <property type="project" value="TreeGrafter"/>
</dbReference>